<dbReference type="EMBL" id="OOIL02001316">
    <property type="protein sequence ID" value="VFQ74082.1"/>
    <property type="molecule type" value="Genomic_DNA"/>
</dbReference>
<evidence type="ECO:0000313" key="2">
    <source>
        <dbReference type="EMBL" id="VFQ74107.1"/>
    </source>
</evidence>
<name>A0A484LCD3_9ASTE</name>
<dbReference type="PANTHER" id="PTHR36355:SF1">
    <property type="entry name" value="EXPRESSED PROTEIN"/>
    <property type="match status" value="1"/>
</dbReference>
<dbReference type="AlphaFoldDB" id="A0A484LCD3"/>
<proteinExistence type="predicted"/>
<keyword evidence="3" id="KW-1185">Reference proteome</keyword>
<dbReference type="EMBL" id="OOIL02001316">
    <property type="protein sequence ID" value="VFQ74107.1"/>
    <property type="molecule type" value="Genomic_DNA"/>
</dbReference>
<evidence type="ECO:0000313" key="1">
    <source>
        <dbReference type="EMBL" id="VFQ74082.1"/>
    </source>
</evidence>
<dbReference type="Proteomes" id="UP000595140">
    <property type="component" value="Unassembled WGS sequence"/>
</dbReference>
<protein>
    <submittedName>
        <fullName evidence="1">Uncharacterized protein</fullName>
    </submittedName>
</protein>
<dbReference type="OrthoDB" id="1731546at2759"/>
<reference evidence="1 3" key="1">
    <citation type="submission" date="2018-04" db="EMBL/GenBank/DDBJ databases">
        <authorList>
            <person name="Vogel A."/>
        </authorList>
    </citation>
    <scope>NUCLEOTIDE SEQUENCE [LARGE SCALE GENOMIC DNA]</scope>
</reference>
<gene>
    <name evidence="1" type="ORF">CCAM_LOCUS15858</name>
    <name evidence="2" type="ORF">CCAM_LOCUS15883</name>
</gene>
<sequence length="143" mass="16040">MENRVKAESAKVQHVARASSDELLRKFAEVGSASEDERELRLVKRLRRSETAGGLRRRRGGGREAANCSGGSSVVERMSLIISPAAPVRHFGIGKVRVRSMDSRTRSFVGTLKKTWRKTIEGASKVFIEKQYNGHKRLINDIY</sequence>
<evidence type="ECO:0000313" key="3">
    <source>
        <dbReference type="Proteomes" id="UP000595140"/>
    </source>
</evidence>
<organism evidence="1 3">
    <name type="scientific">Cuscuta campestris</name>
    <dbReference type="NCBI Taxonomy" id="132261"/>
    <lineage>
        <taxon>Eukaryota</taxon>
        <taxon>Viridiplantae</taxon>
        <taxon>Streptophyta</taxon>
        <taxon>Embryophyta</taxon>
        <taxon>Tracheophyta</taxon>
        <taxon>Spermatophyta</taxon>
        <taxon>Magnoliopsida</taxon>
        <taxon>eudicotyledons</taxon>
        <taxon>Gunneridae</taxon>
        <taxon>Pentapetalae</taxon>
        <taxon>asterids</taxon>
        <taxon>lamiids</taxon>
        <taxon>Solanales</taxon>
        <taxon>Convolvulaceae</taxon>
        <taxon>Cuscuteae</taxon>
        <taxon>Cuscuta</taxon>
        <taxon>Cuscuta subgen. Grammica</taxon>
        <taxon>Cuscuta sect. Cleistogrammica</taxon>
    </lineage>
</organism>
<dbReference type="PANTHER" id="PTHR36355">
    <property type="entry name" value="EXPRESSED PROTEIN"/>
    <property type="match status" value="1"/>
</dbReference>
<accession>A0A484LCD3</accession>